<dbReference type="InterPro" id="IPR041147">
    <property type="entry name" value="GH38_C"/>
</dbReference>
<dbReference type="Pfam" id="PF01074">
    <property type="entry name" value="Glyco_hydro_38N"/>
    <property type="match status" value="1"/>
</dbReference>
<feature type="domain" description="Glycoside hydrolase family 38 central" evidence="5">
    <location>
        <begin position="270"/>
        <end position="348"/>
    </location>
</feature>
<name>A0ABU3ZHJ4_9GAMM</name>
<evidence type="ECO:0000256" key="2">
    <source>
        <dbReference type="ARBA" id="ARBA00022723"/>
    </source>
</evidence>
<dbReference type="Pfam" id="PF17677">
    <property type="entry name" value="Glyco_hydro38C2"/>
    <property type="match status" value="1"/>
</dbReference>
<dbReference type="InterPro" id="IPR027291">
    <property type="entry name" value="Glyco_hydro_38_N_sf"/>
</dbReference>
<organism evidence="6 7">
    <name type="scientific">Photobacterium rosenbergii</name>
    <dbReference type="NCBI Taxonomy" id="294936"/>
    <lineage>
        <taxon>Bacteria</taxon>
        <taxon>Pseudomonadati</taxon>
        <taxon>Pseudomonadota</taxon>
        <taxon>Gammaproteobacteria</taxon>
        <taxon>Vibrionales</taxon>
        <taxon>Vibrionaceae</taxon>
        <taxon>Photobacterium</taxon>
    </lineage>
</organism>
<dbReference type="Gene3D" id="1.20.1270.50">
    <property type="entry name" value="Glycoside hydrolase family 38, central domain"/>
    <property type="match status" value="1"/>
</dbReference>
<reference evidence="6 7" key="1">
    <citation type="submission" date="2023-10" db="EMBL/GenBank/DDBJ databases">
        <title>Marine bacteria isolated from horseshoe crab.</title>
        <authorList>
            <person name="Cheng T.H."/>
        </authorList>
    </citation>
    <scope>NUCLEOTIDE SEQUENCE [LARGE SCALE GENOMIC DNA]</scope>
    <source>
        <strain evidence="6 7">HSC6</strain>
    </source>
</reference>
<dbReference type="InterPro" id="IPR000602">
    <property type="entry name" value="Glyco_hydro_38_N"/>
</dbReference>
<evidence type="ECO:0000313" key="7">
    <source>
        <dbReference type="Proteomes" id="UP001186452"/>
    </source>
</evidence>
<dbReference type="SUPFAM" id="SSF88713">
    <property type="entry name" value="Glycoside hydrolase/deacetylase"/>
    <property type="match status" value="1"/>
</dbReference>
<dbReference type="InterPro" id="IPR028995">
    <property type="entry name" value="Glyco_hydro_57/38_cen_sf"/>
</dbReference>
<dbReference type="SUPFAM" id="SSF88688">
    <property type="entry name" value="Families 57/38 glycoside transferase middle domain"/>
    <property type="match status" value="1"/>
</dbReference>
<dbReference type="Proteomes" id="UP001186452">
    <property type="component" value="Unassembled WGS sequence"/>
</dbReference>
<dbReference type="InterPro" id="IPR011330">
    <property type="entry name" value="Glyco_hydro/deAcase_b/a-brl"/>
</dbReference>
<evidence type="ECO:0000256" key="4">
    <source>
        <dbReference type="ARBA" id="ARBA00023295"/>
    </source>
</evidence>
<keyword evidence="4" id="KW-0326">Glycosidase</keyword>
<comment type="similarity">
    <text evidence="1">Belongs to the glycosyl hydrolase 38 family.</text>
</comment>
<gene>
    <name evidence="6" type="ORF">R2X38_11265</name>
</gene>
<dbReference type="CDD" id="cd10815">
    <property type="entry name" value="GH38N_AMII_EcMngB_like"/>
    <property type="match status" value="1"/>
</dbReference>
<dbReference type="InterPro" id="IPR015341">
    <property type="entry name" value="Glyco_hydro_38_cen"/>
</dbReference>
<evidence type="ECO:0000313" key="6">
    <source>
        <dbReference type="EMBL" id="MDV5169576.1"/>
    </source>
</evidence>
<evidence type="ECO:0000256" key="1">
    <source>
        <dbReference type="ARBA" id="ARBA00009792"/>
    </source>
</evidence>
<proteinExistence type="inferred from homology"/>
<evidence type="ECO:0000259" key="5">
    <source>
        <dbReference type="SMART" id="SM00872"/>
    </source>
</evidence>
<evidence type="ECO:0000256" key="3">
    <source>
        <dbReference type="ARBA" id="ARBA00022801"/>
    </source>
</evidence>
<dbReference type="Gene3D" id="3.20.110.10">
    <property type="entry name" value="Glycoside hydrolase 38, N terminal domain"/>
    <property type="match status" value="1"/>
</dbReference>
<protein>
    <submittedName>
        <fullName evidence="6">Glycoside hydrolase family 38 C-terminal domain-containing protein</fullName>
    </submittedName>
</protein>
<dbReference type="InterPro" id="IPR037094">
    <property type="entry name" value="Glyco_hydro_38_cen_sf"/>
</dbReference>
<accession>A0ABU3ZHJ4</accession>
<keyword evidence="7" id="KW-1185">Reference proteome</keyword>
<dbReference type="SMART" id="SM00872">
    <property type="entry name" value="Alpha-mann_mid"/>
    <property type="match status" value="1"/>
</dbReference>
<comment type="caution">
    <text evidence="6">The sequence shown here is derived from an EMBL/GenBank/DDBJ whole genome shotgun (WGS) entry which is preliminary data.</text>
</comment>
<sequence>MQKTFHVIPHTHWDFEWYFSTHESLIQLVYHMEEVMSALESGENDTYLLDGQLSIIEDYLEQCPGQKARLISLVQQGKLLIGPWYTQTDQLIISGESIVRNLMTGIRLGEQFGSVMNIGYVPDAFGQSIDMPKIYQGFGIDKTVFWRGLSTDICTSREFNWQSEDGSEVLGYNIKNGYFVGSYLIDNDDPTPLCHQAEDGVLGHHIAIPLGGDQRYVDRNIKARLAVNNQNCTDYTLVESSYDRLFKAIADEKLSLPTLSGEFIDGQVSKIHRSIYSSRYDHKFLNDRVERRLSYQLEPLMVMAQSWGIEAKPAMAANIWKTILRNHAHDSAGGCNTDKTNKIILARYEQADQMSGSAVDYLVRKLAESQPTAEQGGIDGRLTLFNTLPYAREALIKTTISTVKPHFTLCDLQGNDIAYDVLNTELVYRGSIQRDSKENDPSLYYYQTEIAFAHPLPASGFTSLQVVETEQPSTPNIQNRETDVSEAQIENERYRLEYRQGQFHLFDKQQQKWWNNCLSLLDMGDDGDTYDYSPPEQDWLVTLDWHEATLSVNKGQCGQSLVVEGVWHLPKNLAERANKQCSGQLGYRIELQLETSPELNRSPIVIDAEFDNQVEDHRLQLVVTTPFETQTSWADTPFGIVERVNQHKHLDDWCQAGWKEEPSPIYPMLHFANMHNATTSMTLMAKGVKEYEVRADNQLALTMFRSVGWLGKPDLQRRPGIASGQQFKYIPTPDSQLQGRLKVECAMLVEPHFDPADLQQAWQHYAVEPLVYQNQSLNQFTNTLKYFVMHPLDNTVADYQQGIDLHSDNLVCSAVKPSEDNTGVLVRLYNPSSECIKASGTLTLPIAFSNIVEVDLMEREISIECEIHGMVELGEFKPKQIRSFVIRYK</sequence>
<dbReference type="RefSeq" id="WP_317522326.1">
    <property type="nucleotide sequence ID" value="NZ_JAWJZI010000004.1"/>
</dbReference>
<dbReference type="EMBL" id="JAWJZI010000004">
    <property type="protein sequence ID" value="MDV5169576.1"/>
    <property type="molecule type" value="Genomic_DNA"/>
</dbReference>
<keyword evidence="2" id="KW-0479">Metal-binding</keyword>
<dbReference type="SUPFAM" id="SSF74650">
    <property type="entry name" value="Galactose mutarotase-like"/>
    <property type="match status" value="1"/>
</dbReference>
<keyword evidence="3 6" id="KW-0378">Hydrolase</keyword>
<dbReference type="PANTHER" id="PTHR46017">
    <property type="entry name" value="ALPHA-MANNOSIDASE 2C1"/>
    <property type="match status" value="1"/>
</dbReference>
<dbReference type="GO" id="GO:0016787">
    <property type="term" value="F:hydrolase activity"/>
    <property type="evidence" value="ECO:0007669"/>
    <property type="project" value="UniProtKB-KW"/>
</dbReference>
<dbReference type="Pfam" id="PF07748">
    <property type="entry name" value="Glyco_hydro_38C"/>
    <property type="match status" value="1"/>
</dbReference>
<dbReference type="InterPro" id="IPR011013">
    <property type="entry name" value="Gal_mutarotase_sf_dom"/>
</dbReference>
<dbReference type="PANTHER" id="PTHR46017:SF2">
    <property type="entry name" value="MANNOSYLGLYCERATE HYDROLASE"/>
    <property type="match status" value="1"/>
</dbReference>
<dbReference type="InterPro" id="IPR011682">
    <property type="entry name" value="Glyco_hydro_38_C"/>
</dbReference>
<dbReference type="Gene3D" id="2.60.40.2220">
    <property type="match status" value="1"/>
</dbReference>
<dbReference type="Pfam" id="PF09261">
    <property type="entry name" value="Alpha-mann_mid"/>
    <property type="match status" value="1"/>
</dbReference>
<dbReference type="Gene3D" id="2.70.98.30">
    <property type="entry name" value="Golgi alpha-mannosidase II, domain 4"/>
    <property type="match status" value="1"/>
</dbReference>